<evidence type="ECO:0000313" key="3">
    <source>
        <dbReference type="Proteomes" id="UP001590950"/>
    </source>
</evidence>
<dbReference type="EMBL" id="JBEFKJ010000016">
    <property type="protein sequence ID" value="KAL2041786.1"/>
    <property type="molecule type" value="Genomic_DNA"/>
</dbReference>
<dbReference type="PANTHER" id="PTHR47551">
    <property type="entry name" value="TUBULIN--TYROSINE LIGASE PBY1-RELATED"/>
    <property type="match status" value="1"/>
</dbReference>
<evidence type="ECO:0000259" key="1">
    <source>
        <dbReference type="Pfam" id="PF01975"/>
    </source>
</evidence>
<dbReference type="InterPro" id="IPR036523">
    <property type="entry name" value="SurE-like_sf"/>
</dbReference>
<dbReference type="Pfam" id="PF01975">
    <property type="entry name" value="SurE"/>
    <property type="match status" value="1"/>
</dbReference>
<sequence length="150" mass="16195">MHILIVNDDGPSSKSSPIITTFVATLENAGHTISVVLSHVTRSWMSKAHIRNVTFEPEYYVPEGQNANNSPPSRWTIASCSPAGCVQLGSFHLFPQLSPVGIIISGPSYGRNVTSISNLCSGTLGAAMEAALCRRKSYSTVVFLFQDRKP</sequence>
<evidence type="ECO:0000313" key="2">
    <source>
        <dbReference type="EMBL" id="KAL2041786.1"/>
    </source>
</evidence>
<feature type="domain" description="Survival protein SurE-like phosphatase/nucleotidase" evidence="1">
    <location>
        <begin position="3"/>
        <end position="138"/>
    </location>
</feature>
<dbReference type="PANTHER" id="PTHR47551:SF1">
    <property type="entry name" value="TUBULIN--TYROSINE LIGASE PBY1-RELATED"/>
    <property type="match status" value="1"/>
</dbReference>
<reference evidence="2 3" key="1">
    <citation type="submission" date="2024-09" db="EMBL/GenBank/DDBJ databases">
        <title>Rethinking Asexuality: The Enigmatic Case of Functional Sexual Genes in Lepraria (Stereocaulaceae).</title>
        <authorList>
            <person name="Doellman M."/>
            <person name="Sun Y."/>
            <person name="Barcenas-Pena A."/>
            <person name="Lumbsch H.T."/>
            <person name="Grewe F."/>
        </authorList>
    </citation>
    <scope>NUCLEOTIDE SEQUENCE [LARGE SCALE GENOMIC DNA]</scope>
    <source>
        <strain evidence="2 3">Mercado 3170</strain>
    </source>
</reference>
<accession>A0ABR4A8P6</accession>
<dbReference type="Gene3D" id="3.40.1210.10">
    <property type="entry name" value="Survival protein SurE-like phosphatase/nucleotidase"/>
    <property type="match status" value="1"/>
</dbReference>
<keyword evidence="3" id="KW-1185">Reference proteome</keyword>
<protein>
    <recommendedName>
        <fullName evidence="1">Survival protein SurE-like phosphatase/nucleotidase domain-containing protein</fullName>
    </recommendedName>
</protein>
<gene>
    <name evidence="2" type="ORF">N7G274_005570</name>
</gene>
<dbReference type="InterPro" id="IPR002828">
    <property type="entry name" value="SurE-like_Pase/nucleotidase"/>
</dbReference>
<comment type="caution">
    <text evidence="2">The sequence shown here is derived from an EMBL/GenBank/DDBJ whole genome shotgun (WGS) entry which is preliminary data.</text>
</comment>
<organism evidence="2 3">
    <name type="scientific">Stereocaulon virgatum</name>
    <dbReference type="NCBI Taxonomy" id="373712"/>
    <lineage>
        <taxon>Eukaryota</taxon>
        <taxon>Fungi</taxon>
        <taxon>Dikarya</taxon>
        <taxon>Ascomycota</taxon>
        <taxon>Pezizomycotina</taxon>
        <taxon>Lecanoromycetes</taxon>
        <taxon>OSLEUM clade</taxon>
        <taxon>Lecanoromycetidae</taxon>
        <taxon>Lecanorales</taxon>
        <taxon>Lecanorineae</taxon>
        <taxon>Stereocaulaceae</taxon>
        <taxon>Stereocaulon</taxon>
    </lineage>
</organism>
<dbReference type="Proteomes" id="UP001590950">
    <property type="component" value="Unassembled WGS sequence"/>
</dbReference>
<name>A0ABR4A8P6_9LECA</name>
<proteinExistence type="predicted"/>
<dbReference type="InterPro" id="IPR027746">
    <property type="entry name" value="TTL"/>
</dbReference>
<dbReference type="SUPFAM" id="SSF64167">
    <property type="entry name" value="SurE-like"/>
    <property type="match status" value="1"/>
</dbReference>